<dbReference type="Proteomes" id="UP000248745">
    <property type="component" value="Unassembled WGS sequence"/>
</dbReference>
<keyword evidence="2" id="KW-1185">Reference proteome</keyword>
<comment type="caution">
    <text evidence="1">The sequence shown here is derived from an EMBL/GenBank/DDBJ whole genome shotgun (WGS) entry which is preliminary data.</text>
</comment>
<proteinExistence type="predicted"/>
<dbReference type="InterPro" id="IPR036514">
    <property type="entry name" value="SGNH_hydro_sf"/>
</dbReference>
<accession>A0A2W2B5V3</accession>
<gene>
    <name evidence="1" type="ORF">DN068_18870</name>
</gene>
<evidence type="ECO:0000313" key="2">
    <source>
        <dbReference type="Proteomes" id="UP000248745"/>
    </source>
</evidence>
<dbReference type="EMBL" id="QKTW01000025">
    <property type="protein sequence ID" value="PZF71357.1"/>
    <property type="molecule type" value="Genomic_DNA"/>
</dbReference>
<dbReference type="OrthoDB" id="955734at2"/>
<dbReference type="GO" id="GO:0016788">
    <property type="term" value="F:hydrolase activity, acting on ester bonds"/>
    <property type="evidence" value="ECO:0007669"/>
    <property type="project" value="UniProtKB-ARBA"/>
</dbReference>
<dbReference type="Gene3D" id="3.40.50.1110">
    <property type="entry name" value="SGNH hydrolase"/>
    <property type="match status" value="1"/>
</dbReference>
<organism evidence="1 2">
    <name type="scientific">Taibaiella soli</name>
    <dbReference type="NCBI Taxonomy" id="1649169"/>
    <lineage>
        <taxon>Bacteria</taxon>
        <taxon>Pseudomonadati</taxon>
        <taxon>Bacteroidota</taxon>
        <taxon>Chitinophagia</taxon>
        <taxon>Chitinophagales</taxon>
        <taxon>Chitinophagaceae</taxon>
        <taxon>Taibaiella</taxon>
    </lineage>
</organism>
<evidence type="ECO:0008006" key="3">
    <source>
        <dbReference type="Google" id="ProtNLM"/>
    </source>
</evidence>
<sequence>MKTITVEKRDCNHYSNKPMKCLAIGGCHMEGYPIGFNNSFIHKFSKRFTSDVHVEANFPLSHTYRISALIKEHDPGIVILQLGNFEFDASLKKTFDLWARKKRIPSAEQPKTNDRIVSQTGNFVHIVSTTPPVTNNRFLSLLQWACLPPTILVRKYLVAGQMRSLKEITQQFPHIKFIVLTPLPVVKATDNWIRKRAARYFKHYFKDLNNVSVIDTHETLKHPPVFADESHLNKIGHDLLQYAMEQELT</sequence>
<evidence type="ECO:0000313" key="1">
    <source>
        <dbReference type="EMBL" id="PZF71357.1"/>
    </source>
</evidence>
<dbReference type="RefSeq" id="WP_111000502.1">
    <property type="nucleotide sequence ID" value="NZ_QKTW01000025.1"/>
</dbReference>
<protein>
    <recommendedName>
        <fullName evidence="3">SGNH/GDSL hydrolase family protein</fullName>
    </recommendedName>
</protein>
<dbReference type="SUPFAM" id="SSF52266">
    <property type="entry name" value="SGNH hydrolase"/>
    <property type="match status" value="1"/>
</dbReference>
<dbReference type="AlphaFoldDB" id="A0A2W2B5V3"/>
<name>A0A2W2B5V3_9BACT</name>
<reference evidence="1 2" key="1">
    <citation type="submission" date="2018-06" db="EMBL/GenBank/DDBJ databases">
        <title>Mucibacter soli gen. nov., sp. nov., a new member of the family Chitinophagaceae producing mucin.</title>
        <authorList>
            <person name="Kim M.-K."/>
            <person name="Park S."/>
            <person name="Kim T.-S."/>
            <person name="Joung Y."/>
            <person name="Han J.-H."/>
            <person name="Kim S.B."/>
        </authorList>
    </citation>
    <scope>NUCLEOTIDE SEQUENCE [LARGE SCALE GENOMIC DNA]</scope>
    <source>
        <strain evidence="1 2">R1-15</strain>
    </source>
</reference>